<organism evidence="1 2">
    <name type="scientific">Pistacia atlantica</name>
    <dbReference type="NCBI Taxonomy" id="434234"/>
    <lineage>
        <taxon>Eukaryota</taxon>
        <taxon>Viridiplantae</taxon>
        <taxon>Streptophyta</taxon>
        <taxon>Embryophyta</taxon>
        <taxon>Tracheophyta</taxon>
        <taxon>Spermatophyta</taxon>
        <taxon>Magnoliopsida</taxon>
        <taxon>eudicotyledons</taxon>
        <taxon>Gunneridae</taxon>
        <taxon>Pentapetalae</taxon>
        <taxon>rosids</taxon>
        <taxon>malvids</taxon>
        <taxon>Sapindales</taxon>
        <taxon>Anacardiaceae</taxon>
        <taxon>Pistacia</taxon>
    </lineage>
</organism>
<dbReference type="Proteomes" id="UP001164250">
    <property type="component" value="Chromosome 8"/>
</dbReference>
<evidence type="ECO:0000313" key="2">
    <source>
        <dbReference type="Proteomes" id="UP001164250"/>
    </source>
</evidence>
<accession>A0ACC1AVC4</accession>
<name>A0ACC1AVC4_9ROSI</name>
<gene>
    <name evidence="1" type="ORF">Patl1_13410</name>
</gene>
<dbReference type="EMBL" id="CM047904">
    <property type="protein sequence ID" value="KAJ0090597.1"/>
    <property type="molecule type" value="Genomic_DNA"/>
</dbReference>
<reference evidence="2" key="1">
    <citation type="journal article" date="2023" name="G3 (Bethesda)">
        <title>Genome assembly and association tests identify interacting loci associated with vigor, precocity, and sex in interspecific pistachio rootstocks.</title>
        <authorList>
            <person name="Palmer W."/>
            <person name="Jacygrad E."/>
            <person name="Sagayaradj S."/>
            <person name="Cavanaugh K."/>
            <person name="Han R."/>
            <person name="Bertier L."/>
            <person name="Beede B."/>
            <person name="Kafkas S."/>
            <person name="Golino D."/>
            <person name="Preece J."/>
            <person name="Michelmore R."/>
        </authorList>
    </citation>
    <scope>NUCLEOTIDE SEQUENCE [LARGE SCALE GENOMIC DNA]</scope>
</reference>
<protein>
    <submittedName>
        <fullName evidence="1">Uncharacterized protein</fullName>
    </submittedName>
</protein>
<keyword evidence="2" id="KW-1185">Reference proteome</keyword>
<sequence>MQFMLILIYELGCQNFGGMLSGFLLDLLVELEFACM</sequence>
<proteinExistence type="predicted"/>
<comment type="caution">
    <text evidence="1">The sequence shown here is derived from an EMBL/GenBank/DDBJ whole genome shotgun (WGS) entry which is preliminary data.</text>
</comment>
<evidence type="ECO:0000313" key="1">
    <source>
        <dbReference type="EMBL" id="KAJ0090597.1"/>
    </source>
</evidence>